<comment type="function">
    <text evidence="6">Specifically methylates the N7 position of guanine in position 527 of 16S rRNA.</text>
</comment>
<feature type="binding site" evidence="6">
    <location>
        <position position="80"/>
    </location>
    <ligand>
        <name>S-adenosyl-L-methionine</name>
        <dbReference type="ChEBI" id="CHEBI:59789"/>
    </ligand>
</feature>
<dbReference type="HAMAP" id="MF_00074">
    <property type="entry name" value="16SrRNA_methyltr_G"/>
    <property type="match status" value="1"/>
</dbReference>
<dbReference type="PANTHER" id="PTHR31760">
    <property type="entry name" value="S-ADENOSYL-L-METHIONINE-DEPENDENT METHYLTRANSFERASES SUPERFAMILY PROTEIN"/>
    <property type="match status" value="1"/>
</dbReference>
<gene>
    <name evidence="6 7" type="primary">rsmG</name>
    <name evidence="7" type="ORF">EMQ25_12535</name>
</gene>
<dbReference type="Gene3D" id="3.40.50.150">
    <property type="entry name" value="Vaccinia Virus protein VP39"/>
    <property type="match status" value="1"/>
</dbReference>
<evidence type="ECO:0000313" key="7">
    <source>
        <dbReference type="EMBL" id="RUT30143.1"/>
    </source>
</evidence>
<dbReference type="GO" id="GO:0070043">
    <property type="term" value="F:rRNA (guanine-N7-)-methyltransferase activity"/>
    <property type="evidence" value="ECO:0007669"/>
    <property type="project" value="UniProtKB-UniRule"/>
</dbReference>
<evidence type="ECO:0000256" key="4">
    <source>
        <dbReference type="ARBA" id="ARBA00022679"/>
    </source>
</evidence>
<feature type="binding site" evidence="6">
    <location>
        <begin position="127"/>
        <end position="128"/>
    </location>
    <ligand>
        <name>S-adenosyl-L-methionine</name>
        <dbReference type="ChEBI" id="CHEBI:59789"/>
    </ligand>
</feature>
<evidence type="ECO:0000256" key="2">
    <source>
        <dbReference type="ARBA" id="ARBA00022552"/>
    </source>
</evidence>
<organism evidence="7 8">
    <name type="scientific">Arsenicitalea aurantiaca</name>
    <dbReference type="NCBI Taxonomy" id="1783274"/>
    <lineage>
        <taxon>Bacteria</taxon>
        <taxon>Pseudomonadati</taxon>
        <taxon>Pseudomonadota</taxon>
        <taxon>Alphaproteobacteria</taxon>
        <taxon>Hyphomicrobiales</taxon>
        <taxon>Devosiaceae</taxon>
        <taxon>Arsenicitalea</taxon>
    </lineage>
</organism>
<comment type="caution">
    <text evidence="6">Lacks conserved residue(s) required for the propagation of feature annotation.</text>
</comment>
<dbReference type="RefSeq" id="WP_127188923.1">
    <property type="nucleotide sequence ID" value="NZ_RZNJ01000004.1"/>
</dbReference>
<dbReference type="AlphaFoldDB" id="A0A433X7W4"/>
<dbReference type="PANTHER" id="PTHR31760:SF0">
    <property type="entry name" value="S-ADENOSYL-L-METHIONINE-DEPENDENT METHYLTRANSFERASES SUPERFAMILY PROTEIN"/>
    <property type="match status" value="1"/>
</dbReference>
<dbReference type="NCBIfam" id="TIGR00138">
    <property type="entry name" value="rsmG_gidB"/>
    <property type="match status" value="1"/>
</dbReference>
<evidence type="ECO:0000256" key="1">
    <source>
        <dbReference type="ARBA" id="ARBA00022490"/>
    </source>
</evidence>
<comment type="subcellular location">
    <subcellularLocation>
        <location evidence="6">Cytoplasm</location>
    </subcellularLocation>
</comment>
<comment type="catalytic activity">
    <reaction evidence="6">
        <text>guanosine(527) in 16S rRNA + S-adenosyl-L-methionine = N(7)-methylguanosine(527) in 16S rRNA + S-adenosyl-L-homocysteine</text>
        <dbReference type="Rhea" id="RHEA:42732"/>
        <dbReference type="Rhea" id="RHEA-COMP:10209"/>
        <dbReference type="Rhea" id="RHEA-COMP:10210"/>
        <dbReference type="ChEBI" id="CHEBI:57856"/>
        <dbReference type="ChEBI" id="CHEBI:59789"/>
        <dbReference type="ChEBI" id="CHEBI:74269"/>
        <dbReference type="ChEBI" id="CHEBI:74480"/>
        <dbReference type="EC" id="2.1.1.170"/>
    </reaction>
</comment>
<feature type="binding site" evidence="6">
    <location>
        <position position="144"/>
    </location>
    <ligand>
        <name>S-adenosyl-L-methionine</name>
        <dbReference type="ChEBI" id="CHEBI:59789"/>
    </ligand>
</feature>
<comment type="caution">
    <text evidence="7">The sequence shown here is derived from an EMBL/GenBank/DDBJ whole genome shotgun (WGS) entry which is preliminary data.</text>
</comment>
<evidence type="ECO:0000256" key="5">
    <source>
        <dbReference type="ARBA" id="ARBA00022691"/>
    </source>
</evidence>
<dbReference type="OrthoDB" id="9808773at2"/>
<keyword evidence="1 6" id="KW-0963">Cytoplasm</keyword>
<keyword evidence="3 6" id="KW-0489">Methyltransferase</keyword>
<dbReference type="PIRSF" id="PIRSF003078">
    <property type="entry name" value="GidB"/>
    <property type="match status" value="1"/>
</dbReference>
<keyword evidence="4 6" id="KW-0808">Transferase</keyword>
<protein>
    <recommendedName>
        <fullName evidence="6">Ribosomal RNA small subunit methyltransferase G</fullName>
        <ecNumber evidence="6">2.1.1.170</ecNumber>
    </recommendedName>
    <alternativeName>
        <fullName evidence="6">16S rRNA 7-methylguanosine methyltransferase</fullName>
        <shortName evidence="6">16S rRNA m7G methyltransferase</shortName>
    </alternativeName>
</protein>
<proteinExistence type="inferred from homology"/>
<feature type="binding site" evidence="6">
    <location>
        <position position="75"/>
    </location>
    <ligand>
        <name>S-adenosyl-L-methionine</name>
        <dbReference type="ChEBI" id="CHEBI:59789"/>
    </ligand>
</feature>
<dbReference type="EMBL" id="RZNJ01000004">
    <property type="protein sequence ID" value="RUT30143.1"/>
    <property type="molecule type" value="Genomic_DNA"/>
</dbReference>
<dbReference type="SUPFAM" id="SSF53335">
    <property type="entry name" value="S-adenosyl-L-methionine-dependent methyltransferases"/>
    <property type="match status" value="1"/>
</dbReference>
<comment type="similarity">
    <text evidence="6">Belongs to the methyltransferase superfamily. RNA methyltransferase RsmG family.</text>
</comment>
<dbReference type="InterPro" id="IPR029063">
    <property type="entry name" value="SAM-dependent_MTases_sf"/>
</dbReference>
<dbReference type="Proteomes" id="UP000281547">
    <property type="component" value="Unassembled WGS sequence"/>
</dbReference>
<evidence type="ECO:0000256" key="6">
    <source>
        <dbReference type="HAMAP-Rule" id="MF_00074"/>
    </source>
</evidence>
<dbReference type="GO" id="GO:0005829">
    <property type="term" value="C:cytosol"/>
    <property type="evidence" value="ECO:0007669"/>
    <property type="project" value="TreeGrafter"/>
</dbReference>
<keyword evidence="5 6" id="KW-0949">S-adenosyl-L-methionine</keyword>
<accession>A0A433X7W4</accession>
<evidence type="ECO:0000256" key="3">
    <source>
        <dbReference type="ARBA" id="ARBA00022603"/>
    </source>
</evidence>
<name>A0A433X7W4_9HYPH</name>
<evidence type="ECO:0000313" key="8">
    <source>
        <dbReference type="Proteomes" id="UP000281547"/>
    </source>
</evidence>
<dbReference type="InterPro" id="IPR003682">
    <property type="entry name" value="rRNA_ssu_MeTfrase_G"/>
</dbReference>
<reference evidence="7 8" key="1">
    <citation type="journal article" date="2016" name="Int. J. Syst. Evol. Microbiol.">
        <title>Arsenicitalea aurantiaca gen. nov., sp. nov., a new member of the family Hyphomicrobiaceae, isolated from high-arsenic sediment.</title>
        <authorList>
            <person name="Mu Y."/>
            <person name="Zhou L."/>
            <person name="Zeng X.C."/>
            <person name="Liu L."/>
            <person name="Pan Y."/>
            <person name="Chen X."/>
            <person name="Wang J."/>
            <person name="Li S."/>
            <person name="Li W.J."/>
            <person name="Wang Y."/>
        </authorList>
    </citation>
    <scope>NUCLEOTIDE SEQUENCE [LARGE SCALE GENOMIC DNA]</scope>
    <source>
        <strain evidence="7 8">42-50</strain>
    </source>
</reference>
<dbReference type="Pfam" id="PF02527">
    <property type="entry name" value="GidB"/>
    <property type="match status" value="1"/>
</dbReference>
<dbReference type="EC" id="2.1.1.170" evidence="6"/>
<sequence length="213" mass="23488">MDSRRDPIAAFVGDEHADRVLRDLESFCSLVRKWQPAQNLVSRETVGALWDRHILDSLQLHTLFGPTDLQCVDLGSGGGFPALPLAIAAKGSERRFLLVESNARKAAFLRAAARELGVAVRVASERAESLDSRETVGVDIVTARALAPLDRLFGWVAPFMSSNTRAILPKGREHVEELALADALWQYDVVMHQSSTDPEGVILEIANLHRKTR</sequence>
<keyword evidence="2 6" id="KW-0698">rRNA processing</keyword>
<keyword evidence="8" id="KW-1185">Reference proteome</keyword>